<dbReference type="Gene3D" id="2.40.10.190">
    <property type="entry name" value="translation elongation factor selb, chain A, domain 4"/>
    <property type="match status" value="1"/>
</dbReference>
<dbReference type="Gene3D" id="2.170.140.10">
    <property type="entry name" value="Chitin binding domain"/>
    <property type="match status" value="1"/>
</dbReference>
<keyword evidence="6" id="KW-0472">Membrane</keyword>
<dbReference type="AlphaFoldDB" id="A0A8S4NL50"/>
<dbReference type="FunFam" id="2.40.10.190:FF:000001">
    <property type="entry name" value="60S ribosomal protein L35a"/>
    <property type="match status" value="1"/>
</dbReference>
<protein>
    <recommendedName>
        <fullName evidence="4">Large ribosomal subunit protein eL33</fullName>
    </recommendedName>
    <alternativeName>
        <fullName evidence="5">60S ribosomal protein L35a</fullName>
    </alternativeName>
</protein>
<dbReference type="OrthoDB" id="1166329at2759"/>
<accession>A0A8S4NL50</accession>
<dbReference type="InterPro" id="IPR018266">
    <property type="entry name" value="Ribosomal_eL33_CS"/>
</dbReference>
<dbReference type="PROSITE" id="PS01105">
    <property type="entry name" value="RIBOSOMAL_L35AE"/>
    <property type="match status" value="1"/>
</dbReference>
<comment type="caution">
    <text evidence="7">The sequence shown here is derived from an EMBL/GenBank/DDBJ whole genome shotgun (WGS) entry which is preliminary data.</text>
</comment>
<keyword evidence="6" id="KW-0812">Transmembrane</keyword>
<dbReference type="PANTHER" id="PTHR10902">
    <property type="entry name" value="60S RIBOSOMAL PROTEIN L35A"/>
    <property type="match status" value="1"/>
</dbReference>
<evidence type="ECO:0000256" key="5">
    <source>
        <dbReference type="ARBA" id="ARBA00035530"/>
    </source>
</evidence>
<dbReference type="Pfam" id="PF01247">
    <property type="entry name" value="Ribosomal_L35Ae"/>
    <property type="match status" value="1"/>
</dbReference>
<dbReference type="GO" id="GO:0003735">
    <property type="term" value="F:structural constituent of ribosome"/>
    <property type="evidence" value="ECO:0007669"/>
    <property type="project" value="InterPro"/>
</dbReference>
<sequence length="517" mass="58007">MSKSVYSVTKVSEHFRSHNSYYFLFSAILKIPTKWQYHVRRNRCREGNQRENTSLLKIDGVSRKDDTEFYLGKRCAYVYKAKNKTATPGKDKANKIRVIWGKITRSHGNSGAVRAKFRKNLPAKAMGRRIRVMLYPSRYVKMIWFWCMCILQLITAASAQEKLIRVNVPDSSLCTSGYFWSADLGDNDCTYHQCVDGHVKLNNFVAVQRRCENPLVWNRTRNVCDFASNVAGSDPSCHGELPSAPENDSCGTFDTARQCCYGNIVYEQLSPTTYRLLLDDRPSTSVRYTEVISCPGNRKFDLTECFCLEDPESDAVKTPGCLYWSFSDWNDANYDVPIYPGRSKILKGGPRGPDDHVGKFVREPSPAKLPIFIHNWYGQNFTLAFLLVNGTDIDGVITNGNEDVGGNIQPTFELRCRSDTVTVILRNIANNVTVVATGEKGASGHVIIKLSPEGLQVNKDGAVTAIPKEFVFEGTDSPLVFNVNANLAHLAICDFAWTPSEMDIYVDNIGETPTRGN</sequence>
<comment type="similarity">
    <text evidence="1">Belongs to the eukaryotic ribosomal protein eL33 family.</text>
</comment>
<evidence type="ECO:0000313" key="8">
    <source>
        <dbReference type="Proteomes" id="UP000749559"/>
    </source>
</evidence>
<keyword evidence="3" id="KW-0687">Ribonucleoprotein</keyword>
<dbReference type="EMBL" id="CAIIXF020000004">
    <property type="protein sequence ID" value="CAH1781051.1"/>
    <property type="molecule type" value="Genomic_DNA"/>
</dbReference>
<keyword evidence="2" id="KW-0689">Ribosomal protein</keyword>
<organism evidence="7 8">
    <name type="scientific">Owenia fusiformis</name>
    <name type="common">Polychaete worm</name>
    <dbReference type="NCBI Taxonomy" id="6347"/>
    <lineage>
        <taxon>Eukaryota</taxon>
        <taxon>Metazoa</taxon>
        <taxon>Spiralia</taxon>
        <taxon>Lophotrochozoa</taxon>
        <taxon>Annelida</taxon>
        <taxon>Polychaeta</taxon>
        <taxon>Sedentaria</taxon>
        <taxon>Canalipalpata</taxon>
        <taxon>Sabellida</taxon>
        <taxon>Oweniida</taxon>
        <taxon>Oweniidae</taxon>
        <taxon>Owenia</taxon>
    </lineage>
</organism>
<evidence type="ECO:0000256" key="3">
    <source>
        <dbReference type="ARBA" id="ARBA00023274"/>
    </source>
</evidence>
<keyword evidence="8" id="KW-1185">Reference proteome</keyword>
<dbReference type="GO" id="GO:0005840">
    <property type="term" value="C:ribosome"/>
    <property type="evidence" value="ECO:0007669"/>
    <property type="project" value="UniProtKB-KW"/>
</dbReference>
<evidence type="ECO:0000256" key="2">
    <source>
        <dbReference type="ARBA" id="ARBA00022980"/>
    </source>
</evidence>
<dbReference type="Proteomes" id="UP000749559">
    <property type="component" value="Unassembled WGS sequence"/>
</dbReference>
<dbReference type="InterPro" id="IPR038661">
    <property type="entry name" value="Ribosomal_eL33_sf"/>
</dbReference>
<dbReference type="GO" id="GO:0006412">
    <property type="term" value="P:translation"/>
    <property type="evidence" value="ECO:0007669"/>
    <property type="project" value="InterPro"/>
</dbReference>
<dbReference type="HAMAP" id="MF_00573">
    <property type="entry name" value="Ribosomal_eL33"/>
    <property type="match status" value="1"/>
</dbReference>
<name>A0A8S4NL50_OWEFU</name>
<proteinExistence type="inferred from homology"/>
<evidence type="ECO:0000256" key="6">
    <source>
        <dbReference type="SAM" id="Phobius"/>
    </source>
</evidence>
<dbReference type="SUPFAM" id="SSF50447">
    <property type="entry name" value="Translation proteins"/>
    <property type="match status" value="1"/>
</dbReference>
<reference evidence="7" key="1">
    <citation type="submission" date="2022-03" db="EMBL/GenBank/DDBJ databases">
        <authorList>
            <person name="Martin C."/>
        </authorList>
    </citation>
    <scope>NUCLEOTIDE SEQUENCE</scope>
</reference>
<feature type="transmembrane region" description="Helical" evidence="6">
    <location>
        <begin position="139"/>
        <end position="159"/>
    </location>
</feature>
<keyword evidence="6" id="KW-1133">Transmembrane helix</keyword>
<evidence type="ECO:0000313" key="7">
    <source>
        <dbReference type="EMBL" id="CAH1781051.1"/>
    </source>
</evidence>
<dbReference type="InterPro" id="IPR009000">
    <property type="entry name" value="Transl_B-barrel_sf"/>
</dbReference>
<dbReference type="GO" id="GO:1990904">
    <property type="term" value="C:ribonucleoprotein complex"/>
    <property type="evidence" value="ECO:0007669"/>
    <property type="project" value="UniProtKB-KW"/>
</dbReference>
<evidence type="ECO:0000256" key="1">
    <source>
        <dbReference type="ARBA" id="ARBA00009269"/>
    </source>
</evidence>
<dbReference type="InterPro" id="IPR001780">
    <property type="entry name" value="Ribosomal_eL33"/>
</dbReference>
<evidence type="ECO:0000256" key="4">
    <source>
        <dbReference type="ARBA" id="ARBA00035228"/>
    </source>
</evidence>
<gene>
    <name evidence="7" type="ORF">OFUS_LOCUS7673</name>
</gene>